<reference evidence="7" key="1">
    <citation type="submission" date="2020-11" db="EMBL/GenBank/DDBJ databases">
        <authorList>
            <consortium name="DOE Joint Genome Institute"/>
            <person name="Ahrendt S."/>
            <person name="Riley R."/>
            <person name="Andreopoulos W."/>
            <person name="Labutti K."/>
            <person name="Pangilinan J."/>
            <person name="Ruiz-Duenas F.J."/>
            <person name="Barrasa J.M."/>
            <person name="Sanchez-Garcia M."/>
            <person name="Camarero S."/>
            <person name="Miyauchi S."/>
            <person name="Serrano A."/>
            <person name="Linde D."/>
            <person name="Babiker R."/>
            <person name="Drula E."/>
            <person name="Ayuso-Fernandez I."/>
            <person name="Pacheco R."/>
            <person name="Padilla G."/>
            <person name="Ferreira P."/>
            <person name="Barriuso J."/>
            <person name="Kellner H."/>
            <person name="Castanera R."/>
            <person name="Alfaro M."/>
            <person name="Ramirez L."/>
            <person name="Pisabarro A.G."/>
            <person name="Kuo A."/>
            <person name="Tritt A."/>
            <person name="Lipzen A."/>
            <person name="He G."/>
            <person name="Yan M."/>
            <person name="Ng V."/>
            <person name="Cullen D."/>
            <person name="Martin F."/>
            <person name="Rosso M.-N."/>
            <person name="Henrissat B."/>
            <person name="Hibbett D."/>
            <person name="Martinez A.T."/>
            <person name="Grigoriev I.V."/>
        </authorList>
    </citation>
    <scope>NUCLEOTIDE SEQUENCE</scope>
    <source>
        <strain evidence="7">CBS 247.69</strain>
    </source>
</reference>
<dbReference type="PANTHER" id="PTHR31490">
    <property type="entry name" value="GLYCOSYL HYDROLASE"/>
    <property type="match status" value="1"/>
</dbReference>
<dbReference type="InterPro" id="IPR017853">
    <property type="entry name" value="GH"/>
</dbReference>
<dbReference type="PANTHER" id="PTHR31490:SF76">
    <property type="entry name" value="ENDO-1,4-BETA-XYLANASE C"/>
    <property type="match status" value="1"/>
</dbReference>
<keyword evidence="2 7" id="KW-0378">Hydrolase</keyword>
<dbReference type="PROSITE" id="PS51760">
    <property type="entry name" value="GH10_2"/>
    <property type="match status" value="1"/>
</dbReference>
<evidence type="ECO:0000256" key="4">
    <source>
        <dbReference type="ARBA" id="ARBA00023295"/>
    </source>
</evidence>
<feature type="domain" description="GH10" evidence="6">
    <location>
        <begin position="1"/>
        <end position="114"/>
    </location>
</feature>
<comment type="similarity">
    <text evidence="1">Belongs to the glycosyl hydrolase 10 (cellulase F) family.</text>
</comment>
<dbReference type="InterPro" id="IPR001000">
    <property type="entry name" value="GH10_dom"/>
</dbReference>
<evidence type="ECO:0000313" key="8">
    <source>
        <dbReference type="Proteomes" id="UP000807353"/>
    </source>
</evidence>
<dbReference type="SMART" id="SM00633">
    <property type="entry name" value="Glyco_10"/>
    <property type="match status" value="1"/>
</dbReference>
<keyword evidence="5" id="KW-0624">Polysaccharide degradation</keyword>
<protein>
    <submittedName>
        <fullName evidence="7">Glycoside hydrolase</fullName>
    </submittedName>
</protein>
<dbReference type="EMBL" id="MU150242">
    <property type="protein sequence ID" value="KAF9466273.1"/>
    <property type="molecule type" value="Genomic_DNA"/>
</dbReference>
<dbReference type="GO" id="GO:0031176">
    <property type="term" value="F:endo-1,4-beta-xylanase activity"/>
    <property type="evidence" value="ECO:0007669"/>
    <property type="project" value="UniProtKB-ARBA"/>
</dbReference>
<proteinExistence type="inferred from homology"/>
<dbReference type="AlphaFoldDB" id="A0A9P5YCD4"/>
<gene>
    <name evidence="7" type="ORF">BDZ94DRAFT_1251565</name>
</gene>
<dbReference type="Gene3D" id="3.20.20.80">
    <property type="entry name" value="Glycosidases"/>
    <property type="match status" value="1"/>
</dbReference>
<dbReference type="Proteomes" id="UP000807353">
    <property type="component" value="Unassembled WGS sequence"/>
</dbReference>
<keyword evidence="3" id="KW-0119">Carbohydrate metabolism</keyword>
<keyword evidence="4" id="KW-0326">Glycosidase</keyword>
<comment type="caution">
    <text evidence="7">The sequence shown here is derived from an EMBL/GenBank/DDBJ whole genome shotgun (WGS) entry which is preliminary data.</text>
</comment>
<evidence type="ECO:0000256" key="1">
    <source>
        <dbReference type="ARBA" id="ARBA00007495"/>
    </source>
</evidence>
<dbReference type="OrthoDB" id="3055998at2759"/>
<sequence>MVSLVKRINSGTKYIDGIGTQMHLQAGGAGGAQAALTALASSGVQEVAITELDIAGASSNDYVTVVKACLAVQACVGITTWGVSDANSWRSGSTPLLFDSSYRPKSAYNGVISALA</sequence>
<dbReference type="SUPFAM" id="SSF51445">
    <property type="entry name" value="(Trans)glycosidases"/>
    <property type="match status" value="1"/>
</dbReference>
<evidence type="ECO:0000259" key="6">
    <source>
        <dbReference type="PROSITE" id="PS51760"/>
    </source>
</evidence>
<name>A0A9P5YCD4_9AGAR</name>
<keyword evidence="8" id="KW-1185">Reference proteome</keyword>
<dbReference type="Pfam" id="PF00331">
    <property type="entry name" value="Glyco_hydro_10"/>
    <property type="match status" value="1"/>
</dbReference>
<evidence type="ECO:0000256" key="5">
    <source>
        <dbReference type="ARBA" id="ARBA00023326"/>
    </source>
</evidence>
<accession>A0A9P5YCD4</accession>
<evidence type="ECO:0000256" key="2">
    <source>
        <dbReference type="ARBA" id="ARBA00022801"/>
    </source>
</evidence>
<organism evidence="7 8">
    <name type="scientific">Collybia nuda</name>
    <dbReference type="NCBI Taxonomy" id="64659"/>
    <lineage>
        <taxon>Eukaryota</taxon>
        <taxon>Fungi</taxon>
        <taxon>Dikarya</taxon>
        <taxon>Basidiomycota</taxon>
        <taxon>Agaricomycotina</taxon>
        <taxon>Agaricomycetes</taxon>
        <taxon>Agaricomycetidae</taxon>
        <taxon>Agaricales</taxon>
        <taxon>Tricholomatineae</taxon>
        <taxon>Clitocybaceae</taxon>
        <taxon>Collybia</taxon>
    </lineage>
</organism>
<evidence type="ECO:0000313" key="7">
    <source>
        <dbReference type="EMBL" id="KAF9466273.1"/>
    </source>
</evidence>
<dbReference type="GO" id="GO:0000272">
    <property type="term" value="P:polysaccharide catabolic process"/>
    <property type="evidence" value="ECO:0007669"/>
    <property type="project" value="UniProtKB-KW"/>
</dbReference>
<evidence type="ECO:0000256" key="3">
    <source>
        <dbReference type="ARBA" id="ARBA00023277"/>
    </source>
</evidence>
<dbReference type="InterPro" id="IPR044846">
    <property type="entry name" value="GH10"/>
</dbReference>